<dbReference type="PANTHER" id="PTHR35527:SF2">
    <property type="entry name" value="HYDROLASE"/>
    <property type="match status" value="1"/>
</dbReference>
<dbReference type="GO" id="GO:0016787">
    <property type="term" value="F:hydrolase activity"/>
    <property type="evidence" value="ECO:0007669"/>
    <property type="project" value="UniProtKB-KW"/>
</dbReference>
<dbReference type="Proteomes" id="UP000646053">
    <property type="component" value="Unassembled WGS sequence"/>
</dbReference>
<dbReference type="CDD" id="cd01902">
    <property type="entry name" value="Ntn_CGH"/>
    <property type="match status" value="1"/>
</dbReference>
<evidence type="ECO:0000259" key="3">
    <source>
        <dbReference type="Pfam" id="PF02275"/>
    </source>
</evidence>
<name>A0A8J7Z4G0_9CYAN</name>
<keyword evidence="2 4" id="KW-0378">Hydrolase</keyword>
<protein>
    <submittedName>
        <fullName evidence="4">Linear amide C-N hydrolase</fullName>
    </submittedName>
</protein>
<evidence type="ECO:0000313" key="4">
    <source>
        <dbReference type="EMBL" id="NDJ17986.1"/>
    </source>
</evidence>
<feature type="domain" description="Choloylglycine hydrolase/NAAA C-terminal" evidence="3">
    <location>
        <begin position="35"/>
        <end position="329"/>
    </location>
</feature>
<gene>
    <name evidence="4" type="ORF">GS601_11910</name>
</gene>
<dbReference type="AlphaFoldDB" id="A0A8J7Z4G0"/>
<evidence type="ECO:0000256" key="1">
    <source>
        <dbReference type="ARBA" id="ARBA00006625"/>
    </source>
</evidence>
<dbReference type="PANTHER" id="PTHR35527">
    <property type="entry name" value="CHOLOYLGLYCINE HYDROLASE"/>
    <property type="match status" value="1"/>
</dbReference>
<organism evidence="4 5">
    <name type="scientific">Myxacorys almedinensis A</name>
    <dbReference type="NCBI Taxonomy" id="2690445"/>
    <lineage>
        <taxon>Bacteria</taxon>
        <taxon>Bacillati</taxon>
        <taxon>Cyanobacteriota</taxon>
        <taxon>Cyanophyceae</taxon>
        <taxon>Leptolyngbyales</taxon>
        <taxon>Leptolyngbyaceae</taxon>
        <taxon>Myxacorys</taxon>
        <taxon>Myxacorys almedinensis</taxon>
    </lineage>
</organism>
<evidence type="ECO:0000256" key="2">
    <source>
        <dbReference type="ARBA" id="ARBA00022801"/>
    </source>
</evidence>
<dbReference type="Gene3D" id="3.60.60.10">
    <property type="entry name" value="Penicillin V Acylase, Chain A"/>
    <property type="match status" value="1"/>
</dbReference>
<sequence>MLQFALDFHLDLKTLLDALTDSLTGLMTIPIVLGCTRAVYRGLEDLVITGRTMDWLNDMKSNIWAFPRGIERDGAAGANSIRWISKYGSVGVSGWDVGIADGMNEQGLFANLLYLVETQYPTPTDSRQTLCLSLWAQYMLDNFATVSEAVAAISAERNSEGTGQEPFDVVPAISPDGKPGTIHLSLSDASGDSAIIEYVEGKLMIHHSPDYQVMTNSPIYSQQMALNEYWRSVGGTTMLPGTNRAADRFVRASFYINAIPKTADAIEGVAGVFSVIRNASVPMGISTPDQPNISSTIWRTVADHKNNRYFFESVRSPNVFWVNLNNLDFTAGSPVKKLTLTDGSVFAGDTSAQFQPTEPMKFLQVNP</sequence>
<evidence type="ECO:0000313" key="5">
    <source>
        <dbReference type="Proteomes" id="UP000646053"/>
    </source>
</evidence>
<proteinExistence type="inferred from homology"/>
<keyword evidence="5" id="KW-1185">Reference proteome</keyword>
<comment type="caution">
    <text evidence="4">The sequence shown here is derived from an EMBL/GenBank/DDBJ whole genome shotgun (WGS) entry which is preliminary data.</text>
</comment>
<comment type="similarity">
    <text evidence="1">Belongs to the peptidase C59 family.</text>
</comment>
<dbReference type="InterPro" id="IPR029132">
    <property type="entry name" value="CBAH/NAAA_C"/>
</dbReference>
<dbReference type="InterPro" id="IPR052193">
    <property type="entry name" value="Peptidase_C59"/>
</dbReference>
<dbReference type="EMBL" id="WVIE01000012">
    <property type="protein sequence ID" value="NDJ17986.1"/>
    <property type="molecule type" value="Genomic_DNA"/>
</dbReference>
<dbReference type="SUPFAM" id="SSF56235">
    <property type="entry name" value="N-terminal nucleophile aminohydrolases (Ntn hydrolases)"/>
    <property type="match status" value="1"/>
</dbReference>
<dbReference type="RefSeq" id="WP_162423511.1">
    <property type="nucleotide sequence ID" value="NZ_WVIE01000012.1"/>
</dbReference>
<dbReference type="Pfam" id="PF02275">
    <property type="entry name" value="CBAH"/>
    <property type="match status" value="1"/>
</dbReference>
<accession>A0A8J7Z4G0</accession>
<dbReference type="InterPro" id="IPR029055">
    <property type="entry name" value="Ntn_hydrolases_N"/>
</dbReference>
<reference evidence="4" key="1">
    <citation type="submission" date="2019-12" db="EMBL/GenBank/DDBJ databases">
        <title>High-Quality draft genome sequences of three cyanobacteria isolated from the limestone walls of the Old Cathedral of Coimbra.</title>
        <authorList>
            <person name="Tiago I."/>
            <person name="Soares F."/>
            <person name="Portugal A."/>
        </authorList>
    </citation>
    <scope>NUCLEOTIDE SEQUENCE</scope>
    <source>
        <strain evidence="4">A</strain>
    </source>
</reference>